<protein>
    <submittedName>
        <fullName evidence="3">Uncharacterized protein</fullName>
    </submittedName>
</protein>
<feature type="compositionally biased region" description="Polar residues" evidence="1">
    <location>
        <begin position="307"/>
        <end position="317"/>
    </location>
</feature>
<organism evidence="3 4">
    <name type="scientific">Scheffersomyces spartinae</name>
    <dbReference type="NCBI Taxonomy" id="45513"/>
    <lineage>
        <taxon>Eukaryota</taxon>
        <taxon>Fungi</taxon>
        <taxon>Dikarya</taxon>
        <taxon>Ascomycota</taxon>
        <taxon>Saccharomycotina</taxon>
        <taxon>Pichiomycetes</taxon>
        <taxon>Debaryomycetaceae</taxon>
        <taxon>Scheffersomyces</taxon>
    </lineage>
</organism>
<feature type="compositionally biased region" description="Low complexity" evidence="1">
    <location>
        <begin position="240"/>
        <end position="270"/>
    </location>
</feature>
<feature type="transmembrane region" description="Helical" evidence="2">
    <location>
        <begin position="650"/>
        <end position="675"/>
    </location>
</feature>
<reference evidence="3" key="1">
    <citation type="submission" date="2021-03" db="EMBL/GenBank/DDBJ databases">
        <authorList>
            <person name="Palmer J.M."/>
        </authorList>
    </citation>
    <scope>NUCLEOTIDE SEQUENCE</scope>
    <source>
        <strain evidence="3">ARV_011</strain>
    </source>
</reference>
<dbReference type="GeneID" id="66115144"/>
<keyword evidence="2" id="KW-0472">Membrane</keyword>
<feature type="region of interest" description="Disordered" evidence="1">
    <location>
        <begin position="41"/>
        <end position="70"/>
    </location>
</feature>
<feature type="region of interest" description="Disordered" evidence="1">
    <location>
        <begin position="98"/>
        <end position="121"/>
    </location>
</feature>
<dbReference type="Proteomes" id="UP000790833">
    <property type="component" value="Unassembled WGS sequence"/>
</dbReference>
<evidence type="ECO:0000256" key="2">
    <source>
        <dbReference type="SAM" id="Phobius"/>
    </source>
</evidence>
<feature type="transmembrane region" description="Helical" evidence="2">
    <location>
        <begin position="712"/>
        <end position="737"/>
    </location>
</feature>
<evidence type="ECO:0000313" key="3">
    <source>
        <dbReference type="EMBL" id="KAG7192371.1"/>
    </source>
</evidence>
<keyword evidence="2" id="KW-0812">Transmembrane</keyword>
<keyword evidence="4" id="KW-1185">Reference proteome</keyword>
<keyword evidence="2" id="KW-1133">Transmembrane helix</keyword>
<feature type="region of interest" description="Disordered" evidence="1">
    <location>
        <begin position="200"/>
        <end position="342"/>
    </location>
</feature>
<feature type="region of interest" description="Disordered" evidence="1">
    <location>
        <begin position="542"/>
        <end position="570"/>
    </location>
</feature>
<accession>A0A9P8AH22</accession>
<feature type="compositionally biased region" description="Polar residues" evidence="1">
    <location>
        <begin position="404"/>
        <end position="422"/>
    </location>
</feature>
<name>A0A9P8AH22_9ASCO</name>
<gene>
    <name evidence="3" type="ORF">KQ657_001770</name>
</gene>
<feature type="compositionally biased region" description="Polar residues" evidence="1">
    <location>
        <begin position="555"/>
        <end position="564"/>
    </location>
</feature>
<dbReference type="OrthoDB" id="4096756at2759"/>
<evidence type="ECO:0000256" key="1">
    <source>
        <dbReference type="SAM" id="MobiDB-lite"/>
    </source>
</evidence>
<feature type="compositionally biased region" description="Polar residues" evidence="1">
    <location>
        <begin position="326"/>
        <end position="339"/>
    </location>
</feature>
<dbReference type="AlphaFoldDB" id="A0A9P8AH22"/>
<feature type="region of interest" description="Disordered" evidence="1">
    <location>
        <begin position="484"/>
        <end position="507"/>
    </location>
</feature>
<dbReference type="EMBL" id="JAHMUF010000018">
    <property type="protein sequence ID" value="KAG7192371.1"/>
    <property type="molecule type" value="Genomic_DNA"/>
</dbReference>
<evidence type="ECO:0000313" key="4">
    <source>
        <dbReference type="Proteomes" id="UP000790833"/>
    </source>
</evidence>
<dbReference type="RefSeq" id="XP_043047921.1">
    <property type="nucleotide sequence ID" value="XM_043192553.1"/>
</dbReference>
<feature type="compositionally biased region" description="Polar residues" evidence="1">
    <location>
        <begin position="215"/>
        <end position="229"/>
    </location>
</feature>
<sequence length="740" mass="82117">MERLQNSPGKKRHSFAGLFSRNSIWSNLSLVSSPKLQSVFSRHQTSDNETSKSEAIFPIKQPANDSQDAVDSKLSSSFHILPQRPIKKLSAPAFEDFADTSDEDSQGSKTNEYDVNATLDPSGLLNQAGTSSMHRGEIGVENLLLQQAKCNELHEYQNQYANSLKQQPTTDKNLQPLIQYEPYDSDSVLENYFNLPRSSQDKSTFVEEFDETKSSTDGNNSSFQKSIQLINSNSPPPIPISNVRFSTTHSLSTSSSGGGSPSLHSSSSPSFKSVIEGEDPAPFRRRPLSPQYRSFQIPSIMEEDHPTPNSSMGSIQLSPARDPFNHHNTTISSSASIKNPPTKVISGGAENRLSINYEGMEQATIVRTHSLTHARSVRQKPNLVSILRHPSTGGGSSPGHRDSNASGSMDNSQSTTGDDISMSTGELLSQLNDVMGAVESETLFRGGIYDRKSQGYGGLRSSIISHPSRAYHISSDLTGDLFQKKGFDVPTPPSRGPSGTSSGSGYSINKANVTLPMTNAEILKEYEHQDYSLAFTGQLPPFTKEHSSSSSNNNINVTGTSTKIGRTRMPIPPPIIPNTVLADRLRKQNSHEDMIPQQHHDDSTTSYHDNFSDDLNDDLQDTIDASSSSNGIFDEKRIYDQSRYFNFYPWWYFGLLMVLGLFVPPVYFLITCGVFDVNNKFQQFRLNYYFQQYSRHNRELPRRVKFTRTQKWISFLFGLFWISVIVSMIGTGLGLALTRG</sequence>
<feature type="region of interest" description="Disordered" evidence="1">
    <location>
        <begin position="370"/>
        <end position="422"/>
    </location>
</feature>
<comment type="caution">
    <text evidence="3">The sequence shown here is derived from an EMBL/GenBank/DDBJ whole genome shotgun (WGS) entry which is preliminary data.</text>
</comment>
<feature type="compositionally biased region" description="Low complexity" evidence="1">
    <location>
        <begin position="496"/>
        <end position="507"/>
    </location>
</feature>
<proteinExistence type="predicted"/>